<dbReference type="GeneID" id="95986531"/>
<comment type="caution">
    <text evidence="2">The sequence shown here is derived from an EMBL/GenBank/DDBJ whole genome shotgun (WGS) entry which is preliminary data.</text>
</comment>
<dbReference type="EMBL" id="JBBXJM010000004">
    <property type="protein sequence ID" value="KAL1408675.1"/>
    <property type="molecule type" value="Genomic_DNA"/>
</dbReference>
<organism evidence="2 3">
    <name type="scientific">Vanrija albida</name>
    <dbReference type="NCBI Taxonomy" id="181172"/>
    <lineage>
        <taxon>Eukaryota</taxon>
        <taxon>Fungi</taxon>
        <taxon>Dikarya</taxon>
        <taxon>Basidiomycota</taxon>
        <taxon>Agaricomycotina</taxon>
        <taxon>Tremellomycetes</taxon>
        <taxon>Trichosporonales</taxon>
        <taxon>Trichosporonaceae</taxon>
        <taxon>Vanrija</taxon>
    </lineage>
</organism>
<accession>A0ABR3Q1S3</accession>
<evidence type="ECO:0000313" key="2">
    <source>
        <dbReference type="EMBL" id="KAL1408675.1"/>
    </source>
</evidence>
<proteinExistence type="predicted"/>
<name>A0ABR3Q1S3_9TREE</name>
<dbReference type="RefSeq" id="XP_069208619.1">
    <property type="nucleotide sequence ID" value="XM_069353977.1"/>
</dbReference>
<feature type="compositionally biased region" description="Low complexity" evidence="1">
    <location>
        <begin position="144"/>
        <end position="174"/>
    </location>
</feature>
<evidence type="ECO:0000313" key="3">
    <source>
        <dbReference type="Proteomes" id="UP001565368"/>
    </source>
</evidence>
<sequence>MSSCMSEDFSLLATTSLLSSSYSSSASSYLSHSPSRAPALPPRPGQATTSIVTVGKLQCMCDMIDTRLWRLEAEETPPHKPCNCPQCPWNWKLVAGVVPGRERMAVRGVPPHAPCHCPHCMFSRSARAHPERFVPRSQKDDVAARSASRRSSADSTASTASSTTSPRSFRSSPRNSPPHPFDKALALPPTSQSRGKLTLADIADTYDTLLDRIEFIEGAYTAPPSHDACDCPHCQSGRAGGPPPGAFASWRPHNPRGAGSRCSQGGRAYYDYRLRQLLARVNEAARYPKNTPHATCNCEYCEYSSVATGGLGDPDEEDEEAGLELSVVGGLDDDDAEEETRGPGKWHRVGHATAVSRLFVSPLNSPTCTPPSPRMCLAP</sequence>
<gene>
    <name evidence="2" type="ORF">Q8F55_005488</name>
</gene>
<dbReference type="Proteomes" id="UP001565368">
    <property type="component" value="Unassembled WGS sequence"/>
</dbReference>
<evidence type="ECO:0000256" key="1">
    <source>
        <dbReference type="SAM" id="MobiDB-lite"/>
    </source>
</evidence>
<protein>
    <submittedName>
        <fullName evidence="2">Uncharacterized protein</fullName>
    </submittedName>
</protein>
<feature type="region of interest" description="Disordered" evidence="1">
    <location>
        <begin position="131"/>
        <end position="193"/>
    </location>
</feature>
<feature type="compositionally biased region" description="Basic and acidic residues" evidence="1">
    <location>
        <begin position="131"/>
        <end position="143"/>
    </location>
</feature>
<reference evidence="2 3" key="1">
    <citation type="submission" date="2023-08" db="EMBL/GenBank/DDBJ databases">
        <title>Annotated Genome Sequence of Vanrija albida AlHP1.</title>
        <authorList>
            <person name="Herzog R."/>
        </authorList>
    </citation>
    <scope>NUCLEOTIDE SEQUENCE [LARGE SCALE GENOMIC DNA]</scope>
    <source>
        <strain evidence="2 3">AlHP1</strain>
    </source>
</reference>
<keyword evidence="3" id="KW-1185">Reference proteome</keyword>